<organism evidence="1 2">
    <name type="scientific">Bacillus phage Stills</name>
    <dbReference type="NCBI Taxonomy" id="1610833"/>
    <lineage>
        <taxon>Viruses</taxon>
        <taxon>Duplodnaviria</taxon>
        <taxon>Heunggongvirae</taxon>
        <taxon>Uroviricota</taxon>
        <taxon>Caudoviricetes</taxon>
        <taxon>Slashvirus</taxon>
        <taxon>Slashvirus stills</taxon>
    </lineage>
</organism>
<dbReference type="EMBL" id="KP696448">
    <property type="protein sequence ID" value="AKC02632.1"/>
    <property type="molecule type" value="Genomic_DNA"/>
</dbReference>
<sequence>MTVKELIEMLNERTYNDDDNVVIEAGAYDFEIVEVYKDGKGDICLVKGGDEL</sequence>
<name>A0A0E3XAK7_9CAUD</name>
<dbReference type="GeneID" id="26660982"/>
<evidence type="ECO:0000313" key="2">
    <source>
        <dbReference type="Proteomes" id="UP000033016"/>
    </source>
</evidence>
<gene>
    <name evidence="1" type="ORF">CPT_Stills4</name>
</gene>
<proteinExistence type="predicted"/>
<reference evidence="1 2" key="1">
    <citation type="journal article" date="2015" name="Genome Announc.">
        <title>Complete Genome Sequence of Bacillus megaterium Siphophage Stills.</title>
        <authorList>
            <person name="Lee S.S."/>
            <person name="Kongari R.R."/>
            <person name="Hernandez A.C."/>
            <person name="Kuty Everett G.F."/>
        </authorList>
    </citation>
    <scope>NUCLEOTIDE SEQUENCE [LARGE SCALE GENOMIC DNA]</scope>
</reference>
<dbReference type="KEGG" id="vg:26660982"/>
<evidence type="ECO:0000313" key="1">
    <source>
        <dbReference type="EMBL" id="AKC02632.1"/>
    </source>
</evidence>
<keyword evidence="2" id="KW-1185">Reference proteome</keyword>
<dbReference type="OrthoDB" id="24306at10239"/>
<reference evidence="2" key="2">
    <citation type="submission" date="2015-01" db="EMBL/GenBank/DDBJ databases">
        <title>Complete Genome of Bacillus megaterium Siphophage Stills.</title>
        <authorList>
            <person name="Lee S.S."/>
            <person name="Kongari R.R."/>
            <person name="Hernandez A.C."/>
            <person name="Everett G.F.K."/>
        </authorList>
    </citation>
    <scope>NUCLEOTIDE SEQUENCE [LARGE SCALE GENOMIC DNA]</scope>
</reference>
<accession>A0A0E3XAK7</accession>
<protein>
    <submittedName>
        <fullName evidence="1">Uncharacterized protein</fullName>
    </submittedName>
</protein>
<dbReference type="RefSeq" id="YP_009196889.1">
    <property type="nucleotide sequence ID" value="NC_028777.1"/>
</dbReference>
<dbReference type="Proteomes" id="UP000033016">
    <property type="component" value="Segment"/>
</dbReference>